<dbReference type="Pfam" id="PF00319">
    <property type="entry name" value="SRF-TF"/>
    <property type="match status" value="1"/>
</dbReference>
<protein>
    <recommendedName>
        <fullName evidence="6">MADS-box domain-containing protein</fullName>
    </recommendedName>
</protein>
<dbReference type="GO" id="GO:0045944">
    <property type="term" value="P:positive regulation of transcription by RNA polymerase II"/>
    <property type="evidence" value="ECO:0007669"/>
    <property type="project" value="UniProtKB-ARBA"/>
</dbReference>
<evidence type="ECO:0000313" key="7">
    <source>
        <dbReference type="EMBL" id="KAG7571375.1"/>
    </source>
</evidence>
<gene>
    <name evidence="7" type="ORF">FFLO_00727</name>
</gene>
<comment type="subcellular location">
    <subcellularLocation>
        <location evidence="1">Nucleus</location>
    </subcellularLocation>
</comment>
<dbReference type="InterPro" id="IPR036879">
    <property type="entry name" value="TF_MADSbox_sf"/>
</dbReference>
<dbReference type="SUPFAM" id="SSF55455">
    <property type="entry name" value="SRF-like"/>
    <property type="match status" value="1"/>
</dbReference>
<dbReference type="Gene3D" id="3.40.1810.10">
    <property type="entry name" value="Transcription factor, MADS-box"/>
    <property type="match status" value="1"/>
</dbReference>
<dbReference type="PANTHER" id="PTHR48019">
    <property type="entry name" value="SERUM RESPONSE FACTOR HOMOLOG"/>
    <property type="match status" value="1"/>
</dbReference>
<dbReference type="EMBL" id="JABELV010000008">
    <property type="protein sequence ID" value="KAG7571375.1"/>
    <property type="molecule type" value="Genomic_DNA"/>
</dbReference>
<proteinExistence type="predicted"/>
<evidence type="ECO:0000256" key="5">
    <source>
        <dbReference type="ARBA" id="ARBA00023242"/>
    </source>
</evidence>
<dbReference type="AlphaFoldDB" id="A0A8K0NQP9"/>
<dbReference type="Proteomes" id="UP000812966">
    <property type="component" value="Unassembled WGS sequence"/>
</dbReference>
<organism evidence="7 8">
    <name type="scientific">Filobasidium floriforme</name>
    <dbReference type="NCBI Taxonomy" id="5210"/>
    <lineage>
        <taxon>Eukaryota</taxon>
        <taxon>Fungi</taxon>
        <taxon>Dikarya</taxon>
        <taxon>Basidiomycota</taxon>
        <taxon>Agaricomycotina</taxon>
        <taxon>Tremellomycetes</taxon>
        <taxon>Filobasidiales</taxon>
        <taxon>Filobasidiaceae</taxon>
        <taxon>Filobasidium</taxon>
    </lineage>
</organism>
<evidence type="ECO:0000313" key="8">
    <source>
        <dbReference type="Proteomes" id="UP000812966"/>
    </source>
</evidence>
<sequence length="198" mass="22968">MGRKKIIIKRLTEDRNRNVTFLKASRKHGLLKKAWELSVLCGAEVSILIFSHNGKCYEFSSSDLDSSIDRYHAVRPHTLASFVSTYLRLVYHARSLPAHTFSRILCASTVLGSDRASQSSRICRHGRERRERRRLRFGRGRARRQSGRWGGLDRAERDELEGKGRVEGRQSAWKRWWWSGKRDGSRPSRCAKAGRRCR</sequence>
<comment type="caution">
    <text evidence="7">The sequence shown here is derived from an EMBL/GenBank/DDBJ whole genome shotgun (WGS) entry which is preliminary data.</text>
</comment>
<reference evidence="7" key="1">
    <citation type="submission" date="2020-04" db="EMBL/GenBank/DDBJ databases">
        <title>Analysis of mating type loci in Filobasidium floriforme.</title>
        <authorList>
            <person name="Nowrousian M."/>
        </authorList>
    </citation>
    <scope>NUCLEOTIDE SEQUENCE</scope>
    <source>
        <strain evidence="7">CBS 6242</strain>
    </source>
</reference>
<evidence type="ECO:0000259" key="6">
    <source>
        <dbReference type="PROSITE" id="PS50066"/>
    </source>
</evidence>
<evidence type="ECO:0000256" key="2">
    <source>
        <dbReference type="ARBA" id="ARBA00023015"/>
    </source>
</evidence>
<name>A0A8K0NQP9_9TREE</name>
<dbReference type="GO" id="GO:0046983">
    <property type="term" value="F:protein dimerization activity"/>
    <property type="evidence" value="ECO:0007669"/>
    <property type="project" value="InterPro"/>
</dbReference>
<keyword evidence="8" id="KW-1185">Reference proteome</keyword>
<dbReference type="InterPro" id="IPR002100">
    <property type="entry name" value="TF_MADSbox"/>
</dbReference>
<keyword evidence="3" id="KW-0238">DNA-binding</keyword>
<dbReference type="InterPro" id="IPR050142">
    <property type="entry name" value="MADS-box/MEF2_TF"/>
</dbReference>
<keyword evidence="5" id="KW-0539">Nucleus</keyword>
<keyword evidence="4" id="KW-0804">Transcription</keyword>
<dbReference type="PROSITE" id="PS50066">
    <property type="entry name" value="MADS_BOX_2"/>
    <property type="match status" value="1"/>
</dbReference>
<dbReference type="GO" id="GO:0005634">
    <property type="term" value="C:nucleus"/>
    <property type="evidence" value="ECO:0007669"/>
    <property type="project" value="UniProtKB-SubCell"/>
</dbReference>
<evidence type="ECO:0000256" key="4">
    <source>
        <dbReference type="ARBA" id="ARBA00023163"/>
    </source>
</evidence>
<evidence type="ECO:0000256" key="1">
    <source>
        <dbReference type="ARBA" id="ARBA00004123"/>
    </source>
</evidence>
<keyword evidence="2" id="KW-0805">Transcription regulation</keyword>
<dbReference type="SMART" id="SM00432">
    <property type="entry name" value="MADS"/>
    <property type="match status" value="1"/>
</dbReference>
<accession>A0A8K0NQP9</accession>
<dbReference type="GO" id="GO:0003677">
    <property type="term" value="F:DNA binding"/>
    <property type="evidence" value="ECO:0007669"/>
    <property type="project" value="UniProtKB-KW"/>
</dbReference>
<evidence type="ECO:0000256" key="3">
    <source>
        <dbReference type="ARBA" id="ARBA00023125"/>
    </source>
</evidence>
<feature type="domain" description="MADS-box" evidence="6">
    <location>
        <begin position="1"/>
        <end position="63"/>
    </location>
</feature>